<comment type="caution">
    <text evidence="2">The sequence shown here is derived from an EMBL/GenBank/DDBJ whole genome shotgun (WGS) entry which is preliminary data.</text>
</comment>
<dbReference type="InterPro" id="IPR006750">
    <property type="entry name" value="YdcZ"/>
</dbReference>
<dbReference type="Proteomes" id="UP000194664">
    <property type="component" value="Unassembled WGS sequence"/>
</dbReference>
<dbReference type="AlphaFoldDB" id="A0A251WXH6"/>
<evidence type="ECO:0000256" key="1">
    <source>
        <dbReference type="SAM" id="Phobius"/>
    </source>
</evidence>
<name>A0A251WXH6_9RHOB</name>
<protein>
    <recommendedName>
        <fullName evidence="4">EamA-like transporter family protein</fullName>
    </recommendedName>
</protein>
<keyword evidence="1" id="KW-1133">Transmembrane helix</keyword>
<dbReference type="EMBL" id="MSPP01000003">
    <property type="protein sequence ID" value="OUD09137.1"/>
    <property type="molecule type" value="Genomic_DNA"/>
</dbReference>
<feature type="transmembrane region" description="Helical" evidence="1">
    <location>
        <begin position="36"/>
        <end position="56"/>
    </location>
</feature>
<evidence type="ECO:0000313" key="2">
    <source>
        <dbReference type="EMBL" id="OUD09137.1"/>
    </source>
</evidence>
<proteinExistence type="predicted"/>
<feature type="transmembrane region" description="Helical" evidence="1">
    <location>
        <begin position="93"/>
        <end position="114"/>
    </location>
</feature>
<dbReference type="Pfam" id="PF04657">
    <property type="entry name" value="DMT_YdcZ"/>
    <property type="match status" value="1"/>
</dbReference>
<organism evidence="2 3">
    <name type="scientific">Marivivens niveibacter</name>
    <dbReference type="NCBI Taxonomy" id="1930667"/>
    <lineage>
        <taxon>Bacteria</taxon>
        <taxon>Pseudomonadati</taxon>
        <taxon>Pseudomonadota</taxon>
        <taxon>Alphaproteobacteria</taxon>
        <taxon>Rhodobacterales</taxon>
        <taxon>Paracoccaceae</taxon>
        <taxon>Marivivens group</taxon>
        <taxon>Marivivens</taxon>
    </lineage>
</organism>
<feature type="transmembrane region" description="Helical" evidence="1">
    <location>
        <begin position="68"/>
        <end position="87"/>
    </location>
</feature>
<dbReference type="GO" id="GO:0005886">
    <property type="term" value="C:plasma membrane"/>
    <property type="evidence" value="ECO:0007669"/>
    <property type="project" value="TreeGrafter"/>
</dbReference>
<reference evidence="2 3" key="1">
    <citation type="submission" date="2016-12" db="EMBL/GenBank/DDBJ databases">
        <title>The draft genome sequence of HSLHS2.</title>
        <authorList>
            <person name="Hu D."/>
            <person name="Wang L."/>
            <person name="Shao Z."/>
        </authorList>
    </citation>
    <scope>NUCLEOTIDE SEQUENCE [LARGE SCALE GENOMIC DNA]</scope>
    <source>
        <strain evidence="2">MCCC 1A06712</strain>
    </source>
</reference>
<feature type="transmembrane region" description="Helical" evidence="1">
    <location>
        <begin position="121"/>
        <end position="137"/>
    </location>
</feature>
<dbReference type="OrthoDB" id="7851303at2"/>
<gene>
    <name evidence="2" type="ORF">BVC71_10555</name>
</gene>
<keyword evidence="1" id="KW-0812">Transmembrane</keyword>
<accession>A0A251WXH6</accession>
<keyword evidence="1" id="KW-0472">Membrane</keyword>
<dbReference type="PANTHER" id="PTHR34821">
    <property type="entry name" value="INNER MEMBRANE PROTEIN YDCZ"/>
    <property type="match status" value="1"/>
</dbReference>
<dbReference type="PANTHER" id="PTHR34821:SF2">
    <property type="entry name" value="INNER MEMBRANE PROTEIN YDCZ"/>
    <property type="match status" value="1"/>
</dbReference>
<evidence type="ECO:0008006" key="4">
    <source>
        <dbReference type="Google" id="ProtNLM"/>
    </source>
</evidence>
<dbReference type="RefSeq" id="WP_086451616.1">
    <property type="nucleotide sequence ID" value="NZ_MSPP01000003.1"/>
</dbReference>
<evidence type="ECO:0000313" key="3">
    <source>
        <dbReference type="Proteomes" id="UP000194664"/>
    </source>
</evidence>
<sequence length="142" mass="14761">MILFSIMAFAGGILVGLSRQVNGRLALSTSAMESSFWNHAVGFVFLCVIVLIFGGLMPTQHAFDVPLIAYAGGMVGVVFIAASSWIIARIGAAQTAVLVIAGQMVSGVALDIILDNAGNPIARTAGVALILTGIFLGRRKKN</sequence>
<keyword evidence="3" id="KW-1185">Reference proteome</keyword>